<proteinExistence type="predicted"/>
<organism evidence="2">
    <name type="scientific">Epipactis mairei</name>
    <dbReference type="NCBI Taxonomy" id="1518434"/>
    <lineage>
        <taxon>Eukaryota</taxon>
        <taxon>Viridiplantae</taxon>
        <taxon>Streptophyta</taxon>
        <taxon>Embryophyta</taxon>
        <taxon>Tracheophyta</taxon>
        <taxon>Spermatophyta</taxon>
        <taxon>Magnoliopsida</taxon>
        <taxon>Liliopsida</taxon>
        <taxon>Asparagales</taxon>
        <taxon>Orchidaceae</taxon>
        <taxon>Epidendroideae</taxon>
        <taxon>Neottieae</taxon>
        <taxon>Epipactis</taxon>
    </lineage>
</organism>
<keyword evidence="1" id="KW-0812">Transmembrane</keyword>
<evidence type="ECO:0000313" key="2">
    <source>
        <dbReference type="EMBL" id="AVM10629.1"/>
    </source>
</evidence>
<dbReference type="AlphaFoldDB" id="A0A2P1EP55"/>
<reference evidence="2" key="1">
    <citation type="submission" date="2018-02" db="EMBL/GenBank/DDBJ databases">
        <title>Molecular evolution of chloroplast genomes of orchid species: insights into phylogenetic relationship and adaptive evolution.</title>
        <authorList>
            <person name="Dong W."/>
            <person name="Wang R."/>
            <person name="Zhang N."/>
            <person name="Fan W."/>
            <person name="Fang M."/>
            <person name="Li Z."/>
        </authorList>
    </citation>
    <scope>NUCLEOTIDE SEQUENCE</scope>
</reference>
<keyword evidence="2" id="KW-0934">Plastid</keyword>
<gene>
    <name evidence="2" type="primary">ndhK</name>
</gene>
<feature type="transmembrane region" description="Helical" evidence="1">
    <location>
        <begin position="20"/>
        <end position="40"/>
    </location>
</feature>
<dbReference type="EMBL" id="MG925367">
    <property type="protein sequence ID" value="AVM10629.1"/>
    <property type="molecule type" value="Genomic_DNA"/>
</dbReference>
<keyword evidence="1" id="KW-1133">Transmembrane helix</keyword>
<accession>A0A2P1EP55</accession>
<protein>
    <submittedName>
        <fullName evidence="2">NADH-plastoquinone oxidoreductase subunit K</fullName>
    </submittedName>
</protein>
<geneLocation type="chloroplast" evidence="2"/>
<sequence length="56" mass="6693">MVGLTKFYFRNKTNKYFGSFQNAILVLFSTISIFHIIEIIDYISYFLSISLFFNCY</sequence>
<keyword evidence="2" id="KW-0150">Chloroplast</keyword>
<keyword evidence="1" id="KW-0472">Membrane</keyword>
<name>A0A2P1EP55_9ASPA</name>
<evidence type="ECO:0000256" key="1">
    <source>
        <dbReference type="SAM" id="Phobius"/>
    </source>
</evidence>